<keyword evidence="1" id="KW-0378">Hydrolase</keyword>
<dbReference type="InterPro" id="IPR050698">
    <property type="entry name" value="MBL"/>
</dbReference>
<protein>
    <submittedName>
        <fullName evidence="4">Metallo-beta-lactamase family protein</fullName>
    </submittedName>
</protein>
<gene>
    <name evidence="4" type="ORF">HNR32_001218</name>
</gene>
<comment type="caution">
    <text evidence="4">The sequence shown here is derived from an EMBL/GenBank/DDBJ whole genome shotgun (WGS) entry which is preliminary data.</text>
</comment>
<evidence type="ECO:0000313" key="4">
    <source>
        <dbReference type="EMBL" id="MBB5336074.1"/>
    </source>
</evidence>
<dbReference type="GO" id="GO:0016787">
    <property type="term" value="F:hydrolase activity"/>
    <property type="evidence" value="ECO:0007669"/>
    <property type="project" value="UniProtKB-KW"/>
</dbReference>
<dbReference type="AlphaFoldDB" id="A0A840UTD1"/>
<dbReference type="Gene3D" id="3.40.50.10890">
    <property type="match status" value="1"/>
</dbReference>
<feature type="domain" description="Metallo-beta-lactamase" evidence="2">
    <location>
        <begin position="13"/>
        <end position="220"/>
    </location>
</feature>
<accession>A0A840UTD1</accession>
<organism evidence="4 5">
    <name type="scientific">Pectinatus brassicae</name>
    <dbReference type="NCBI Taxonomy" id="862415"/>
    <lineage>
        <taxon>Bacteria</taxon>
        <taxon>Bacillati</taxon>
        <taxon>Bacillota</taxon>
        <taxon>Negativicutes</taxon>
        <taxon>Selenomonadales</taxon>
        <taxon>Selenomonadaceae</taxon>
        <taxon>Pectinatus</taxon>
    </lineage>
</organism>
<dbReference type="PANTHER" id="PTHR11203:SF37">
    <property type="entry name" value="INTEGRATOR COMPLEX SUBUNIT 11"/>
    <property type="match status" value="1"/>
</dbReference>
<dbReference type="Proteomes" id="UP000559117">
    <property type="component" value="Unassembled WGS sequence"/>
</dbReference>
<dbReference type="PANTHER" id="PTHR11203">
    <property type="entry name" value="CLEAVAGE AND POLYADENYLATION SPECIFICITY FACTOR FAMILY MEMBER"/>
    <property type="match status" value="1"/>
</dbReference>
<reference evidence="4 5" key="1">
    <citation type="submission" date="2020-08" db="EMBL/GenBank/DDBJ databases">
        <title>Genomic Encyclopedia of Type Strains, Phase IV (KMG-IV): sequencing the most valuable type-strain genomes for metagenomic binning, comparative biology and taxonomic classification.</title>
        <authorList>
            <person name="Goeker M."/>
        </authorList>
    </citation>
    <scope>NUCLEOTIDE SEQUENCE [LARGE SCALE GENOMIC DNA]</scope>
    <source>
        <strain evidence="4 5">DSM 24661</strain>
    </source>
</reference>
<name>A0A840UTD1_9FIRM</name>
<evidence type="ECO:0000259" key="3">
    <source>
        <dbReference type="SMART" id="SM01027"/>
    </source>
</evidence>
<dbReference type="SMART" id="SM01027">
    <property type="entry name" value="Beta-Casp"/>
    <property type="match status" value="1"/>
</dbReference>
<dbReference type="InterPro" id="IPR011108">
    <property type="entry name" value="RMMBL"/>
</dbReference>
<dbReference type="Gene3D" id="3.60.15.10">
    <property type="entry name" value="Ribonuclease Z/Hydroxyacylglutathione hydrolase-like"/>
    <property type="match status" value="1"/>
</dbReference>
<dbReference type="SMART" id="SM00849">
    <property type="entry name" value="Lactamase_B"/>
    <property type="match status" value="1"/>
</dbReference>
<dbReference type="RefSeq" id="WP_183860683.1">
    <property type="nucleotide sequence ID" value="NZ_JACHFH010000012.1"/>
</dbReference>
<dbReference type="Pfam" id="PF00753">
    <property type="entry name" value="Lactamase_B"/>
    <property type="match status" value="1"/>
</dbReference>
<dbReference type="InterPro" id="IPR022712">
    <property type="entry name" value="Beta_Casp"/>
</dbReference>
<proteinExistence type="predicted"/>
<dbReference type="InterPro" id="IPR001279">
    <property type="entry name" value="Metallo-B-lactamas"/>
</dbReference>
<dbReference type="Pfam" id="PF07521">
    <property type="entry name" value="RMMBL"/>
    <property type="match status" value="1"/>
</dbReference>
<evidence type="ECO:0000259" key="2">
    <source>
        <dbReference type="SMART" id="SM00849"/>
    </source>
</evidence>
<dbReference type="InterPro" id="IPR036866">
    <property type="entry name" value="RibonucZ/Hydroxyglut_hydro"/>
</dbReference>
<dbReference type="SUPFAM" id="SSF56281">
    <property type="entry name" value="Metallo-hydrolase/oxidoreductase"/>
    <property type="match status" value="1"/>
</dbReference>
<dbReference type="PROSITE" id="PS51257">
    <property type="entry name" value="PROKAR_LIPOPROTEIN"/>
    <property type="match status" value="1"/>
</dbReference>
<sequence>MKLQFLGAAHTVTGSCYLLETTGHKVLIDCGMYQGGHQLRDRNYADFRFNPKEIDAVILSHAHIDHSGLIPKLCREGFKGKIYATKATCDLAAIMLPDSAHIQESDAEIINRKGMRLGRMPITPLYTIEDAEKSLAFFSPADYKFKTAVTDNIEVVFLDAGHILGSAIVEIYITEINKKPIKIVFSGDLGALDQPIIKDPEYINNADYLLMESTYGGRTHRLYDKETALAEIINDTAARGGNLIIPAFAVGRTQKLLYYIYRLWKQNRIEEIPIIIDSPLAIAATRVFAANMNTFDEQAVELLQKSGKLYEMPQLKFSETAQQSRELNSMAGPAIIISASGMCDAGRILHHLKHNLWRPESTILFIGYQAEGSLGRRLLEEIKRVRILGEEIIVRAHITKLDGFSAHADHDQLLAWLEHINITKNGKVFLVHGESLAIKALQEEIKKSYKYDVYAPFYGDTAIIDDARCIIEKADIPAVAVEREMEEFLQLIDSDYQQWRKKILAAVLREPQIMENTMRQTQKGWRYMKRMFKDFGIN</sequence>
<dbReference type="EMBL" id="JACHFH010000012">
    <property type="protein sequence ID" value="MBB5336074.1"/>
    <property type="molecule type" value="Genomic_DNA"/>
</dbReference>
<dbReference type="GO" id="GO:0004521">
    <property type="term" value="F:RNA endonuclease activity"/>
    <property type="evidence" value="ECO:0007669"/>
    <property type="project" value="TreeGrafter"/>
</dbReference>
<dbReference type="CDD" id="cd16295">
    <property type="entry name" value="TTHA0252-CPSF-like_MBL-fold"/>
    <property type="match status" value="1"/>
</dbReference>
<feature type="domain" description="Beta-Casp" evidence="3">
    <location>
        <begin position="253"/>
        <end position="378"/>
    </location>
</feature>
<keyword evidence="5" id="KW-1185">Reference proteome</keyword>
<dbReference type="Pfam" id="PF10996">
    <property type="entry name" value="Beta-Casp"/>
    <property type="match status" value="1"/>
</dbReference>
<evidence type="ECO:0000313" key="5">
    <source>
        <dbReference type="Proteomes" id="UP000559117"/>
    </source>
</evidence>
<evidence type="ECO:0000256" key="1">
    <source>
        <dbReference type="ARBA" id="ARBA00022801"/>
    </source>
</evidence>